<dbReference type="Proteomes" id="UP001642540">
    <property type="component" value="Unassembled WGS sequence"/>
</dbReference>
<feature type="transmembrane region" description="Helical" evidence="1">
    <location>
        <begin position="142"/>
        <end position="166"/>
    </location>
</feature>
<keyword evidence="1" id="KW-1133">Transmembrane helix</keyword>
<evidence type="ECO:0000313" key="3">
    <source>
        <dbReference type="Proteomes" id="UP001642540"/>
    </source>
</evidence>
<feature type="transmembrane region" description="Helical" evidence="1">
    <location>
        <begin position="571"/>
        <end position="599"/>
    </location>
</feature>
<feature type="transmembrane region" description="Helical" evidence="1">
    <location>
        <begin position="468"/>
        <end position="491"/>
    </location>
</feature>
<evidence type="ECO:0000313" key="2">
    <source>
        <dbReference type="EMBL" id="CAL8121083.1"/>
    </source>
</evidence>
<feature type="transmembrane region" description="Helical" evidence="1">
    <location>
        <begin position="187"/>
        <end position="219"/>
    </location>
</feature>
<feature type="transmembrane region" description="Helical" evidence="1">
    <location>
        <begin position="335"/>
        <end position="354"/>
    </location>
</feature>
<keyword evidence="1" id="KW-0812">Transmembrane</keyword>
<name>A0ABP1R686_9HEXA</name>
<comment type="caution">
    <text evidence="2">The sequence shown here is derived from an EMBL/GenBank/DDBJ whole genome shotgun (WGS) entry which is preliminary data.</text>
</comment>
<feature type="transmembrane region" description="Helical" evidence="1">
    <location>
        <begin position="538"/>
        <end position="559"/>
    </location>
</feature>
<feature type="transmembrane region" description="Helical" evidence="1">
    <location>
        <begin position="50"/>
        <end position="69"/>
    </location>
</feature>
<proteinExistence type="predicted"/>
<feature type="transmembrane region" description="Helical" evidence="1">
    <location>
        <begin position="391"/>
        <end position="411"/>
    </location>
</feature>
<organism evidence="2 3">
    <name type="scientific">Orchesella dallaii</name>
    <dbReference type="NCBI Taxonomy" id="48710"/>
    <lineage>
        <taxon>Eukaryota</taxon>
        <taxon>Metazoa</taxon>
        <taxon>Ecdysozoa</taxon>
        <taxon>Arthropoda</taxon>
        <taxon>Hexapoda</taxon>
        <taxon>Collembola</taxon>
        <taxon>Entomobryomorpha</taxon>
        <taxon>Entomobryoidea</taxon>
        <taxon>Orchesellidae</taxon>
        <taxon>Orchesellinae</taxon>
        <taxon>Orchesella</taxon>
    </lineage>
</organism>
<keyword evidence="3" id="KW-1185">Reference proteome</keyword>
<evidence type="ECO:0000256" key="1">
    <source>
        <dbReference type="SAM" id="Phobius"/>
    </source>
</evidence>
<accession>A0ABP1R686</accession>
<keyword evidence="1" id="KW-0472">Membrane</keyword>
<gene>
    <name evidence="2" type="ORF">ODALV1_LOCUS19210</name>
</gene>
<reference evidence="2 3" key="1">
    <citation type="submission" date="2024-08" db="EMBL/GenBank/DDBJ databases">
        <authorList>
            <person name="Cucini C."/>
            <person name="Frati F."/>
        </authorList>
    </citation>
    <scope>NUCLEOTIDE SEQUENCE [LARGE SCALE GENOMIC DNA]</scope>
</reference>
<feature type="transmembrane region" description="Helical" evidence="1">
    <location>
        <begin position="290"/>
        <end position="315"/>
    </location>
</feature>
<dbReference type="EMBL" id="CAXLJM020000065">
    <property type="protein sequence ID" value="CAL8121083.1"/>
    <property type="molecule type" value="Genomic_DNA"/>
</dbReference>
<sequence length="665" mass="75688">MKTVIKFPQTPMDVFLLNFRLPQWLSMVRIRVDDMTKAELVQGTFNRWTWVWHWIGFITIMSSAVEFYLSISTQKSSNIGLYSSVYHGIVFMFRLTAQAFYSKLHFHPEDFINLFNYLGKFRSSRSHRKNKKNRSKEEPERFLRAVVTLELIIGTIALFLVSLIPATFPEIHGPILKVLTRNTFESLALRLLIFITEFVLDFPSFIVGNAVCSLTFIALNSVYKDVATARKFMLIDRLPIFHYRQLQLVVIICNECFQQPVLPLIQATASTSIISVSFFLIVFKEKLGNFARFILVSLVILNVLCLCAMITFGSMPNFISLKILGHLRTSREGKIVVGISVTALITLTAITNVCNSHSSEIVLCVNGFLQFHKIYKPDSNSLAKRKLIEKLNWIFAYSAFLTEFLLPYIILDGLNWSAPCKPSVVGYWIIPECYNGVYSPKSLDNVRIIVEAFSFFVKLSVFIANHCYWAAGLAVSVYVLVAIQILCALALKDNLDTIRKRLPVQHSRKRVALSAFDAGNQLRFIQVLAVLVNRIFRYMLLAMICGGIGMGSVSLAAMIRLNWDKSNVLSILMAVFIFINSMAVLVISVGGMVTVHLKSKELGEQFKWSSVEYKRRQRKWLSKFIKSCGFIKIYFGGNNFLEALTPVHCINFTITFSVQLLLILE</sequence>
<protein>
    <submittedName>
        <fullName evidence="2">Uncharacterized protein</fullName>
    </submittedName>
</protein>